<dbReference type="InterPro" id="IPR005500">
    <property type="entry name" value="DUF309"/>
</dbReference>
<name>A0A9D1U0E2_9STAP</name>
<dbReference type="EMBL" id="DXHR01000011">
    <property type="protein sequence ID" value="HIW12184.1"/>
    <property type="molecule type" value="Genomic_DNA"/>
</dbReference>
<gene>
    <name evidence="2" type="ORF">H9891_03395</name>
</gene>
<reference evidence="2" key="1">
    <citation type="journal article" date="2021" name="PeerJ">
        <title>Extensive microbial diversity within the chicken gut microbiome revealed by metagenomics and culture.</title>
        <authorList>
            <person name="Gilroy R."/>
            <person name="Ravi A."/>
            <person name="Getino M."/>
            <person name="Pursley I."/>
            <person name="Horton D.L."/>
            <person name="Alikhan N.F."/>
            <person name="Baker D."/>
            <person name="Gharbi K."/>
            <person name="Hall N."/>
            <person name="Watson M."/>
            <person name="Adriaenssens E.M."/>
            <person name="Foster-Nyarko E."/>
            <person name="Jarju S."/>
            <person name="Secka A."/>
            <person name="Antonio M."/>
            <person name="Oren A."/>
            <person name="Chaudhuri R.R."/>
            <person name="La Ragione R."/>
            <person name="Hildebrand F."/>
            <person name="Pallen M.J."/>
        </authorList>
    </citation>
    <scope>NUCLEOTIDE SEQUENCE</scope>
    <source>
        <strain evidence="2">ChiHjej13B12-752</strain>
    </source>
</reference>
<dbReference type="Gene3D" id="1.10.3450.10">
    <property type="entry name" value="TTHA0068-like"/>
    <property type="match status" value="1"/>
</dbReference>
<evidence type="ECO:0000313" key="2">
    <source>
        <dbReference type="EMBL" id="HIW12184.1"/>
    </source>
</evidence>
<dbReference type="AlphaFoldDB" id="A0A9D1U0E2"/>
<accession>A0A9D1U0E2</accession>
<sequence length="175" mass="20897">MKTADLLEFYNELIIKQDYFECHEIMEEAWKSKAERSKEDPEVFLILMAVGEYHYRRGNIAGAVKSYRKALSIFASRPFRLEEGGLEPSIISVMERRLANMHDVRFSPLEFPLTQNTLMKLNSTYLPEMPYESFLEWRKVRHVTDEFTVNKHRMRDRHQIESDRKAALKKRKHQD</sequence>
<proteinExistence type="predicted"/>
<feature type="region of interest" description="Disordered" evidence="1">
    <location>
        <begin position="156"/>
        <end position="175"/>
    </location>
</feature>
<evidence type="ECO:0000313" key="3">
    <source>
        <dbReference type="Proteomes" id="UP000823989"/>
    </source>
</evidence>
<evidence type="ECO:0000256" key="1">
    <source>
        <dbReference type="SAM" id="MobiDB-lite"/>
    </source>
</evidence>
<protein>
    <submittedName>
        <fullName evidence="2">DUF309 domain-containing protein</fullName>
    </submittedName>
</protein>
<comment type="caution">
    <text evidence="2">The sequence shown here is derived from an EMBL/GenBank/DDBJ whole genome shotgun (WGS) entry which is preliminary data.</text>
</comment>
<dbReference type="Pfam" id="PF03745">
    <property type="entry name" value="DUF309"/>
    <property type="match status" value="1"/>
</dbReference>
<organism evidence="2 3">
    <name type="scientific">Candidatus Salinicoccus stercoripullorum</name>
    <dbReference type="NCBI Taxonomy" id="2838756"/>
    <lineage>
        <taxon>Bacteria</taxon>
        <taxon>Bacillati</taxon>
        <taxon>Bacillota</taxon>
        <taxon>Bacilli</taxon>
        <taxon>Bacillales</taxon>
        <taxon>Staphylococcaceae</taxon>
        <taxon>Salinicoccus</taxon>
    </lineage>
</organism>
<feature type="compositionally biased region" description="Basic and acidic residues" evidence="1">
    <location>
        <begin position="157"/>
        <end position="166"/>
    </location>
</feature>
<dbReference type="SUPFAM" id="SSF140663">
    <property type="entry name" value="TTHA0068-like"/>
    <property type="match status" value="1"/>
</dbReference>
<reference evidence="2" key="2">
    <citation type="submission" date="2021-04" db="EMBL/GenBank/DDBJ databases">
        <authorList>
            <person name="Gilroy R."/>
        </authorList>
    </citation>
    <scope>NUCLEOTIDE SEQUENCE</scope>
    <source>
        <strain evidence="2">ChiHjej13B12-752</strain>
    </source>
</reference>
<dbReference type="InterPro" id="IPR023203">
    <property type="entry name" value="TTHA0068_sf"/>
</dbReference>
<dbReference type="Proteomes" id="UP000823989">
    <property type="component" value="Unassembled WGS sequence"/>
</dbReference>